<dbReference type="EMBL" id="JARGEI010000025">
    <property type="protein sequence ID" value="KAJ8708943.1"/>
    <property type="molecule type" value="Genomic_DNA"/>
</dbReference>
<evidence type="ECO:0000256" key="2">
    <source>
        <dbReference type="SAM" id="MobiDB-lite"/>
    </source>
</evidence>
<evidence type="ECO:0000256" key="1">
    <source>
        <dbReference type="SAM" id="Coils"/>
    </source>
</evidence>
<name>A0AAD7YB48_MYTSE</name>
<organism evidence="3 4">
    <name type="scientific">Mythimna separata</name>
    <name type="common">Oriental armyworm</name>
    <name type="synonym">Pseudaletia separata</name>
    <dbReference type="NCBI Taxonomy" id="271217"/>
    <lineage>
        <taxon>Eukaryota</taxon>
        <taxon>Metazoa</taxon>
        <taxon>Ecdysozoa</taxon>
        <taxon>Arthropoda</taxon>
        <taxon>Hexapoda</taxon>
        <taxon>Insecta</taxon>
        <taxon>Pterygota</taxon>
        <taxon>Neoptera</taxon>
        <taxon>Endopterygota</taxon>
        <taxon>Lepidoptera</taxon>
        <taxon>Glossata</taxon>
        <taxon>Ditrysia</taxon>
        <taxon>Noctuoidea</taxon>
        <taxon>Noctuidae</taxon>
        <taxon>Noctuinae</taxon>
        <taxon>Hadenini</taxon>
        <taxon>Mythimna</taxon>
    </lineage>
</organism>
<evidence type="ECO:0000313" key="4">
    <source>
        <dbReference type="Proteomes" id="UP001231518"/>
    </source>
</evidence>
<dbReference type="Proteomes" id="UP001231518">
    <property type="component" value="Chromosome 32"/>
</dbReference>
<keyword evidence="1" id="KW-0175">Coiled coil</keyword>
<gene>
    <name evidence="3" type="ORF">PYW07_013547</name>
</gene>
<reference evidence="3" key="1">
    <citation type="submission" date="2023-03" db="EMBL/GenBank/DDBJ databases">
        <title>Chromosome-level genomes of two armyworms, Mythimna separata and Mythimna loreyi, provide insights into the biosynthesis and reception of sex pheromones.</title>
        <authorList>
            <person name="Zhao H."/>
        </authorList>
    </citation>
    <scope>NUCLEOTIDE SEQUENCE</scope>
    <source>
        <strain evidence="3">BeijingLab</strain>
        <tissue evidence="3">Pupa</tissue>
    </source>
</reference>
<sequence length="377" mass="44182">MTPERKKSWQCQACRCKVPKTGNLDTPIRSQDYKKTNQPITPLENTTKKNVTIRTKAAKSFNDTTTSDDSCFLGDTIHQEHTENDINTGIKSTFPLEILSEIIIQHLKENNKFIITELQDTIELEINKAITKLKEDIEGKTDFLYKQNDKTTHEIEEINKKIEKLCKENETLKNEINNMKHLPSTPEIKDNENHSKKIVIYGFSENYNESDYELHNRLIEMFYEILHVDLTGYIEETNRIGKYTMKTRPLVMELLSKKMARYIIENSYNFQGSNIYVSEFLNENARKDRKVMREEMLKARKNGQYAVIRNNNLFVDGKRISIREEATRVTTYRGSVKPNDQRTNDAKAPATLHHKLDNNDYSNTKNNYTFRNQRTTF</sequence>
<comment type="caution">
    <text evidence="3">The sequence shown here is derived from an EMBL/GenBank/DDBJ whole genome shotgun (WGS) entry which is preliminary data.</text>
</comment>
<accession>A0AAD7YB48</accession>
<feature type="region of interest" description="Disordered" evidence="2">
    <location>
        <begin position="355"/>
        <end position="377"/>
    </location>
</feature>
<keyword evidence="4" id="KW-1185">Reference proteome</keyword>
<proteinExistence type="predicted"/>
<feature type="coiled-coil region" evidence="1">
    <location>
        <begin position="148"/>
        <end position="182"/>
    </location>
</feature>
<evidence type="ECO:0000313" key="3">
    <source>
        <dbReference type="EMBL" id="KAJ8708943.1"/>
    </source>
</evidence>
<protein>
    <submittedName>
        <fullName evidence="3">Uncharacterized protein</fullName>
    </submittedName>
</protein>
<dbReference type="AlphaFoldDB" id="A0AAD7YB48"/>
<feature type="compositionally biased region" description="Polar residues" evidence="2">
    <location>
        <begin position="359"/>
        <end position="377"/>
    </location>
</feature>